<dbReference type="AlphaFoldDB" id="A0A3L7DZF9"/>
<dbReference type="Proteomes" id="UP000265509">
    <property type="component" value="Unassembled WGS sequence"/>
</dbReference>
<evidence type="ECO:0000313" key="1">
    <source>
        <dbReference type="EMBL" id="RLQ22616.1"/>
    </source>
</evidence>
<proteinExistence type="predicted"/>
<gene>
    <name evidence="1" type="ORF">DWB85_06435</name>
</gene>
<dbReference type="RefSeq" id="WP_117953387.1">
    <property type="nucleotide sequence ID" value="NZ_QRAN01000005.1"/>
</dbReference>
<comment type="caution">
    <text evidence="1">The sequence shown here is derived from an EMBL/GenBank/DDBJ whole genome shotgun (WGS) entry which is preliminary data.</text>
</comment>
<organism evidence="1 2">
    <name type="scientific">Seongchinamella sediminis</name>
    <dbReference type="NCBI Taxonomy" id="2283635"/>
    <lineage>
        <taxon>Bacteria</taxon>
        <taxon>Pseudomonadati</taxon>
        <taxon>Pseudomonadota</taxon>
        <taxon>Gammaproteobacteria</taxon>
        <taxon>Cellvibrionales</taxon>
        <taxon>Halieaceae</taxon>
        <taxon>Seongchinamella</taxon>
    </lineage>
</organism>
<evidence type="ECO:0000313" key="2">
    <source>
        <dbReference type="Proteomes" id="UP000265509"/>
    </source>
</evidence>
<reference evidence="1 2" key="1">
    <citation type="submission" date="2018-07" db="EMBL/GenBank/DDBJ databases">
        <title>Halioglobus sp. genome submission.</title>
        <authorList>
            <person name="Ye M.-Q."/>
            <person name="Du Z.-J."/>
        </authorList>
    </citation>
    <scope>NUCLEOTIDE SEQUENCE [LARGE SCALE GENOMIC DNA]</scope>
    <source>
        <strain evidence="1 2">U0301</strain>
    </source>
</reference>
<name>A0A3L7DZF9_9GAMM</name>
<accession>A0A3L7DZF9</accession>
<keyword evidence="2" id="KW-1185">Reference proteome</keyword>
<protein>
    <submittedName>
        <fullName evidence="1">Uncharacterized protein</fullName>
    </submittedName>
</protein>
<dbReference type="EMBL" id="QRAN01000005">
    <property type="protein sequence ID" value="RLQ22616.1"/>
    <property type="molecule type" value="Genomic_DNA"/>
</dbReference>
<sequence length="71" mass="8215">MINREVSDECPFPDWSVEPRIHIQREKDLAEIPLLRITNASTTEEKLAAIVERFTNLGYARPRKVVCAFTE</sequence>